<protein>
    <submittedName>
        <fullName evidence="2">Uncharacterized protein</fullName>
    </submittedName>
</protein>
<accession>A0A8K0XKP4</accession>
<feature type="compositionally biased region" description="Polar residues" evidence="1">
    <location>
        <begin position="212"/>
        <end position="221"/>
    </location>
</feature>
<feature type="compositionally biased region" description="Polar residues" evidence="1">
    <location>
        <begin position="185"/>
        <end position="205"/>
    </location>
</feature>
<keyword evidence="3" id="KW-1185">Reference proteome</keyword>
<evidence type="ECO:0000313" key="3">
    <source>
        <dbReference type="Proteomes" id="UP000813824"/>
    </source>
</evidence>
<dbReference type="AlphaFoldDB" id="A0A8K0XKP4"/>
<feature type="region of interest" description="Disordered" evidence="1">
    <location>
        <begin position="142"/>
        <end position="221"/>
    </location>
</feature>
<dbReference type="OrthoDB" id="3268696at2759"/>
<organism evidence="2 3">
    <name type="scientific">Cristinia sonorae</name>
    <dbReference type="NCBI Taxonomy" id="1940300"/>
    <lineage>
        <taxon>Eukaryota</taxon>
        <taxon>Fungi</taxon>
        <taxon>Dikarya</taxon>
        <taxon>Basidiomycota</taxon>
        <taxon>Agaricomycotina</taxon>
        <taxon>Agaricomycetes</taxon>
        <taxon>Agaricomycetidae</taxon>
        <taxon>Agaricales</taxon>
        <taxon>Pleurotineae</taxon>
        <taxon>Stephanosporaceae</taxon>
        <taxon>Cristinia</taxon>
    </lineage>
</organism>
<feature type="region of interest" description="Disordered" evidence="1">
    <location>
        <begin position="239"/>
        <end position="312"/>
    </location>
</feature>
<dbReference type="EMBL" id="JAEVFJ010000050">
    <property type="protein sequence ID" value="KAH8082468.1"/>
    <property type="molecule type" value="Genomic_DNA"/>
</dbReference>
<reference evidence="2" key="1">
    <citation type="journal article" date="2021" name="New Phytol.">
        <title>Evolutionary innovations through gain and loss of genes in the ectomycorrhizal Boletales.</title>
        <authorList>
            <person name="Wu G."/>
            <person name="Miyauchi S."/>
            <person name="Morin E."/>
            <person name="Kuo A."/>
            <person name="Drula E."/>
            <person name="Varga T."/>
            <person name="Kohler A."/>
            <person name="Feng B."/>
            <person name="Cao Y."/>
            <person name="Lipzen A."/>
            <person name="Daum C."/>
            <person name="Hundley H."/>
            <person name="Pangilinan J."/>
            <person name="Johnson J."/>
            <person name="Barry K."/>
            <person name="LaButti K."/>
            <person name="Ng V."/>
            <person name="Ahrendt S."/>
            <person name="Min B."/>
            <person name="Choi I.G."/>
            <person name="Park H."/>
            <person name="Plett J.M."/>
            <person name="Magnuson J."/>
            <person name="Spatafora J.W."/>
            <person name="Nagy L.G."/>
            <person name="Henrissat B."/>
            <person name="Grigoriev I.V."/>
            <person name="Yang Z.L."/>
            <person name="Xu J."/>
            <person name="Martin F.M."/>
        </authorList>
    </citation>
    <scope>NUCLEOTIDE SEQUENCE</scope>
    <source>
        <strain evidence="2">KKN 215</strain>
    </source>
</reference>
<proteinExistence type="predicted"/>
<comment type="caution">
    <text evidence="2">The sequence shown here is derived from an EMBL/GenBank/DDBJ whole genome shotgun (WGS) entry which is preliminary data.</text>
</comment>
<evidence type="ECO:0000313" key="2">
    <source>
        <dbReference type="EMBL" id="KAH8082468.1"/>
    </source>
</evidence>
<name>A0A8K0XKP4_9AGAR</name>
<sequence length="719" mass="80287">MMRLMAYISFQVLFVRVQHRDKWEALVREATSQAWLDWLISCPAIVSTTPGERQGGFVYPYNTAVRMKWKGLTKCIIESGVPLWFTYGSLPFARDNLYGSNAPLSVRLTMDDMTDLCNYSPVTPATSLPMDIDYIAQPSVKPEPELKRSSQELNNKTPPEYFRPVKKARKETDTEDDKMDVYPPHTSNTAADAKSTTPLTASKQHQPPPKSMQHSRTSGYSTTATDFSVAAPMNVVPPHITVSKQPLPTPSSSRRSRSPLVSMTVKTGPHPPVPTMAPPVLKHPLPPRPTSPSAKAPLQTRPPPRPNAEARTPIIPPAVNAVADPAPTSLLTPAFKSPASPAPVPPAAASDLAVTSTSAYVWQNPNSFRDILLYHYGIDQSNPLPNAEKPLKDPGLTLGWKGIDIDEELVQAAAQLPQPRVPQDYDRFLVHGNQPVTRVSRYTYAPSSEEGCSGDFYVFELSPGFEDGMWLVIHDVEIVLHVLRRWRHLQTEAIIAALVEQMMAFTIYHPQPQIPEGPPTFFQEPSWDIELPFVPEGRQPGAKEFEKYVKDVRQYLKTPSRRLAATFHGGLISRIACMIADDDDFITITQPTNQGCPDGAQIQQLQDGREVWAYTLDEKEIRFICGVYLDDTAGNRTPQQVSWWPKPPIWNTCGLHCGHWTPSCENWFLCRWAQLSAGTTKPWNRKTWVNYLKYSKTTLNTVKVPHNAFSSALLASVLP</sequence>
<dbReference type="Proteomes" id="UP000813824">
    <property type="component" value="Unassembled WGS sequence"/>
</dbReference>
<evidence type="ECO:0000256" key="1">
    <source>
        <dbReference type="SAM" id="MobiDB-lite"/>
    </source>
</evidence>
<gene>
    <name evidence="2" type="ORF">BXZ70DRAFT_628977</name>
</gene>